<accession>A0A1E7DNJ6</accession>
<reference evidence="5 6" key="1">
    <citation type="submission" date="2016-06" db="EMBL/GenBank/DDBJ databases">
        <title>Domibacillus iocasae genome sequencing.</title>
        <authorList>
            <person name="Verma A."/>
            <person name="Pal Y."/>
            <person name="Ojha A.K."/>
            <person name="Krishnamurthi S."/>
        </authorList>
    </citation>
    <scope>NUCLEOTIDE SEQUENCE [LARGE SCALE GENOMIC DNA]</scope>
    <source>
        <strain evidence="5 6">DSM 29979</strain>
    </source>
</reference>
<keyword evidence="3" id="KW-0472">Membrane</keyword>
<dbReference type="Pfam" id="PF00015">
    <property type="entry name" value="MCPsignal"/>
    <property type="match status" value="1"/>
</dbReference>
<keyword evidence="6" id="KW-1185">Reference proteome</keyword>
<feature type="domain" description="Methyl-accepting transducer" evidence="4">
    <location>
        <begin position="249"/>
        <end position="492"/>
    </location>
</feature>
<evidence type="ECO:0000256" key="2">
    <source>
        <dbReference type="PROSITE-ProRule" id="PRU00284"/>
    </source>
</evidence>
<dbReference type="STRING" id="1714016.BA724_10195"/>
<dbReference type="GO" id="GO:0016020">
    <property type="term" value="C:membrane"/>
    <property type="evidence" value="ECO:0007669"/>
    <property type="project" value="InterPro"/>
</dbReference>
<keyword evidence="3" id="KW-0812">Transmembrane</keyword>
<dbReference type="GO" id="GO:0007165">
    <property type="term" value="P:signal transduction"/>
    <property type="evidence" value="ECO:0007669"/>
    <property type="project" value="UniProtKB-KW"/>
</dbReference>
<name>A0A1E7DNJ6_9BACI</name>
<evidence type="ECO:0000259" key="4">
    <source>
        <dbReference type="PROSITE" id="PS50111"/>
    </source>
</evidence>
<dbReference type="Gene3D" id="1.10.287.950">
    <property type="entry name" value="Methyl-accepting chemotaxis protein"/>
    <property type="match status" value="1"/>
</dbReference>
<dbReference type="SMART" id="SM00283">
    <property type="entry name" value="MA"/>
    <property type="match status" value="1"/>
</dbReference>
<dbReference type="InterPro" id="IPR004089">
    <property type="entry name" value="MCPsignal_dom"/>
</dbReference>
<proteinExistence type="predicted"/>
<organism evidence="5 6">
    <name type="scientific">Domibacillus iocasae</name>
    <dbReference type="NCBI Taxonomy" id="1714016"/>
    <lineage>
        <taxon>Bacteria</taxon>
        <taxon>Bacillati</taxon>
        <taxon>Bacillota</taxon>
        <taxon>Bacilli</taxon>
        <taxon>Bacillales</taxon>
        <taxon>Bacillaceae</taxon>
        <taxon>Domibacillus</taxon>
    </lineage>
</organism>
<dbReference type="AlphaFoldDB" id="A0A1E7DNJ6"/>
<dbReference type="PANTHER" id="PTHR32089">
    <property type="entry name" value="METHYL-ACCEPTING CHEMOTAXIS PROTEIN MCPB"/>
    <property type="match status" value="1"/>
</dbReference>
<dbReference type="PANTHER" id="PTHR32089:SF112">
    <property type="entry name" value="LYSOZYME-LIKE PROTEIN-RELATED"/>
    <property type="match status" value="1"/>
</dbReference>
<feature type="transmembrane region" description="Helical" evidence="3">
    <location>
        <begin position="128"/>
        <end position="151"/>
    </location>
</feature>
<evidence type="ECO:0000256" key="3">
    <source>
        <dbReference type="SAM" id="Phobius"/>
    </source>
</evidence>
<dbReference type="EMBL" id="MAMP01000022">
    <property type="protein sequence ID" value="OES44624.1"/>
    <property type="molecule type" value="Genomic_DNA"/>
</dbReference>
<dbReference type="SUPFAM" id="SSF58104">
    <property type="entry name" value="Methyl-accepting chemotaxis protein (MCP) signaling domain"/>
    <property type="match status" value="1"/>
</dbReference>
<keyword evidence="3" id="KW-1133">Transmembrane helix</keyword>
<gene>
    <name evidence="5" type="ORF">BA724_10195</name>
</gene>
<evidence type="ECO:0000256" key="1">
    <source>
        <dbReference type="ARBA" id="ARBA00023224"/>
    </source>
</evidence>
<dbReference type="Proteomes" id="UP000095658">
    <property type="component" value="Unassembled WGS sequence"/>
</dbReference>
<dbReference type="PROSITE" id="PS50111">
    <property type="entry name" value="CHEMOTAXIS_TRANSDUC_2"/>
    <property type="match status" value="1"/>
</dbReference>
<evidence type="ECO:0000313" key="5">
    <source>
        <dbReference type="EMBL" id="OES44624.1"/>
    </source>
</evidence>
<feature type="transmembrane region" description="Helical" evidence="3">
    <location>
        <begin position="157"/>
        <end position="177"/>
    </location>
</feature>
<evidence type="ECO:0000313" key="6">
    <source>
        <dbReference type="Proteomes" id="UP000095658"/>
    </source>
</evidence>
<dbReference type="RefSeq" id="WP_069939214.1">
    <property type="nucleotide sequence ID" value="NZ_MAMP01000022.1"/>
</dbReference>
<dbReference type="OrthoDB" id="2493490at2"/>
<comment type="caution">
    <text evidence="5">The sequence shown here is derived from an EMBL/GenBank/DDBJ whole genome shotgun (WGS) entry which is preliminary data.</text>
</comment>
<protein>
    <recommendedName>
        <fullName evidence="4">Methyl-accepting transducer domain-containing protein</fullName>
    </recommendedName>
</protein>
<sequence length="537" mass="59151">MNRQSERRPLQDVQTIARKIEPYIKNEQSLHEQYETLHHLLDEELGDNEYLLIVDETGTALIHTNRLREGVLFSDETGQRAARTTEPLIQHYARDTGEMIVDASAPIQAFSNGKRFNLRLGRIAQQPFLRPAFLAISMLPLLAVFGILAVTGDLTRTAVAVLLVIFLITAVVGHFLYQSIVSEIRSWYQLTRKVSAGDLTGEVKSGRRTEFHQIGFELNKVVLGMRNMMNELQKSAQSVEHVSGTQAEQTARLLETFENLSGTMQEFQSGAEMQMSSLQSAHAVVQDMMAGIRGMEEDMDSTVSFSEQTAASADTGSQAMQKIEADMTMLQERVGQAAKKMRTLSEDTDATMAIVGAITAIAAQTNLLALNASIEAARAGEAGRGFAIVADEVRKLAEETNAFSADILAALQKTRDDIFRVADEVESSRSDLEAGVRHVQEAGGTVMALHSIAADTLAAVESNRASASRILKDGEQLEAVIHDVSQIAEQFTEQVMRTVGEMDQNKYDLHQMSNDAQRLSKDTEGLSMIVKRFKLAK</sequence>
<keyword evidence="1 2" id="KW-0807">Transducer</keyword>
<dbReference type="CDD" id="cd18773">
    <property type="entry name" value="PDC1_HK_sensor"/>
    <property type="match status" value="1"/>
</dbReference>